<proteinExistence type="predicted"/>
<dbReference type="Proteomes" id="UP001417504">
    <property type="component" value="Unassembled WGS sequence"/>
</dbReference>
<comment type="caution">
    <text evidence="2">The sequence shown here is derived from an EMBL/GenBank/DDBJ whole genome shotgun (WGS) entry which is preliminary data.</text>
</comment>
<gene>
    <name evidence="2" type="ORF">Sjap_023485</name>
</gene>
<reference evidence="2 3" key="1">
    <citation type="submission" date="2024-01" db="EMBL/GenBank/DDBJ databases">
        <title>Genome assemblies of Stephania.</title>
        <authorList>
            <person name="Yang L."/>
        </authorList>
    </citation>
    <scope>NUCLEOTIDE SEQUENCE [LARGE SCALE GENOMIC DNA]</scope>
    <source>
        <strain evidence="2">QJT</strain>
        <tissue evidence="2">Leaf</tissue>
    </source>
</reference>
<organism evidence="2 3">
    <name type="scientific">Stephania japonica</name>
    <dbReference type="NCBI Taxonomy" id="461633"/>
    <lineage>
        <taxon>Eukaryota</taxon>
        <taxon>Viridiplantae</taxon>
        <taxon>Streptophyta</taxon>
        <taxon>Embryophyta</taxon>
        <taxon>Tracheophyta</taxon>
        <taxon>Spermatophyta</taxon>
        <taxon>Magnoliopsida</taxon>
        <taxon>Ranunculales</taxon>
        <taxon>Menispermaceae</taxon>
        <taxon>Menispermoideae</taxon>
        <taxon>Cissampelideae</taxon>
        <taxon>Stephania</taxon>
    </lineage>
</organism>
<dbReference type="EMBL" id="JBBNAE010000010">
    <property type="protein sequence ID" value="KAK9090308.1"/>
    <property type="molecule type" value="Genomic_DNA"/>
</dbReference>
<evidence type="ECO:0000313" key="3">
    <source>
        <dbReference type="Proteomes" id="UP001417504"/>
    </source>
</evidence>
<name>A0AAP0EIY6_9MAGN</name>
<feature type="region of interest" description="Disordered" evidence="1">
    <location>
        <begin position="33"/>
        <end position="63"/>
    </location>
</feature>
<accession>A0AAP0EIY6</accession>
<evidence type="ECO:0000313" key="2">
    <source>
        <dbReference type="EMBL" id="KAK9090308.1"/>
    </source>
</evidence>
<keyword evidence="3" id="KW-1185">Reference proteome</keyword>
<sequence>MSRYPNLYSYFGQKYMQEERVVNEEIKEIQVHEGTNKKKHVHYEDEDSNNKRDRVVSKGGYNGSMVEEEEDVNSEAYNYIQRKHKAFELSKLLSMKGEKSEKEDWEMMNRK</sequence>
<dbReference type="AlphaFoldDB" id="A0AAP0EIY6"/>
<evidence type="ECO:0000256" key="1">
    <source>
        <dbReference type="SAM" id="MobiDB-lite"/>
    </source>
</evidence>
<protein>
    <submittedName>
        <fullName evidence="2">Uncharacterized protein</fullName>
    </submittedName>
</protein>